<keyword evidence="10" id="KW-1185">Reference proteome</keyword>
<dbReference type="Proteomes" id="UP000291289">
    <property type="component" value="Unassembled WGS sequence"/>
</dbReference>
<feature type="domain" description="NusB/RsmB/TIM44" evidence="8">
    <location>
        <begin position="5"/>
        <end position="130"/>
    </location>
</feature>
<dbReference type="InterPro" id="IPR011605">
    <property type="entry name" value="NusB_fam"/>
</dbReference>
<comment type="caution">
    <text evidence="9">The sequence shown here is derived from an EMBL/GenBank/DDBJ whole genome shotgun (WGS) entry which is preliminary data.</text>
</comment>
<evidence type="ECO:0000313" key="9">
    <source>
        <dbReference type="EMBL" id="TCD54922.1"/>
    </source>
</evidence>
<proteinExistence type="inferred from homology"/>
<reference evidence="9 10" key="1">
    <citation type="submission" date="2018-12" db="EMBL/GenBank/DDBJ databases">
        <title>Alloscrdovia theropitheci sp. nov: a novel taxon from the feces of the bleeding-herat monkey (Theropithecus geleda).</title>
        <authorList>
            <person name="Modesto M."/>
        </authorList>
    </citation>
    <scope>NUCLEOTIDE SEQUENCE [LARGE SCALE GENOMIC DNA]</scope>
    <source>
        <strain evidence="9 10">GLDI4/2</strain>
    </source>
</reference>
<comment type="similarity">
    <text evidence="1 6">Belongs to the NusB family.</text>
</comment>
<gene>
    <name evidence="6 9" type="primary">nusB</name>
    <name evidence="9" type="ORF">EJ419_00565</name>
</gene>
<sequence>MARSTARKRAFNTLFEADIRGQEITDLLDARIVHPGAQTPLPVYAIEIVRGVASHRRTIDKALDESLNTWEVSRMPAVDRNLGRMAAWEIIYNDDVASGIAIDEAISLAKTYAGDETPDLLYGVLSTIEKKVQEIRQEEIEWQNQRAALAAANDAQHDAYESHEDNAEISQSTKNFNDIALSDFDNENTDNAISEQSSTVSVEESEKSRTEQNIDNTDNIDNSEPTYFTPADELSPELSPSPQGN</sequence>
<evidence type="ECO:0000256" key="4">
    <source>
        <dbReference type="ARBA" id="ARBA00023015"/>
    </source>
</evidence>
<dbReference type="GO" id="GO:0006353">
    <property type="term" value="P:DNA-templated transcription termination"/>
    <property type="evidence" value="ECO:0007669"/>
    <property type="project" value="UniProtKB-UniRule"/>
</dbReference>
<dbReference type="Pfam" id="PF01029">
    <property type="entry name" value="NusB"/>
    <property type="match status" value="1"/>
</dbReference>
<organism evidence="9 10">
    <name type="scientific">Alloscardovia theropitheci</name>
    <dbReference type="NCBI Taxonomy" id="2496842"/>
    <lineage>
        <taxon>Bacteria</taxon>
        <taxon>Bacillati</taxon>
        <taxon>Actinomycetota</taxon>
        <taxon>Actinomycetes</taxon>
        <taxon>Bifidobacteriales</taxon>
        <taxon>Bifidobacteriaceae</taxon>
        <taxon>Alloscardovia</taxon>
    </lineage>
</organism>
<protein>
    <recommendedName>
        <fullName evidence="6">Transcription antitermination protein NusB</fullName>
    </recommendedName>
    <alternativeName>
        <fullName evidence="6">Antitermination factor NusB</fullName>
    </alternativeName>
</protein>
<dbReference type="HAMAP" id="MF_00073">
    <property type="entry name" value="NusB"/>
    <property type="match status" value="1"/>
</dbReference>
<dbReference type="EMBL" id="RXLP01000002">
    <property type="protein sequence ID" value="TCD54922.1"/>
    <property type="molecule type" value="Genomic_DNA"/>
</dbReference>
<evidence type="ECO:0000313" key="10">
    <source>
        <dbReference type="Proteomes" id="UP000291289"/>
    </source>
</evidence>
<dbReference type="NCBIfam" id="TIGR01951">
    <property type="entry name" value="nusB"/>
    <property type="match status" value="1"/>
</dbReference>
<dbReference type="Gene3D" id="1.10.940.10">
    <property type="entry name" value="NusB-like"/>
    <property type="match status" value="1"/>
</dbReference>
<dbReference type="InterPro" id="IPR006027">
    <property type="entry name" value="NusB_RsmB_TIM44"/>
</dbReference>
<evidence type="ECO:0000256" key="1">
    <source>
        <dbReference type="ARBA" id="ARBA00005952"/>
    </source>
</evidence>
<evidence type="ECO:0000256" key="5">
    <source>
        <dbReference type="ARBA" id="ARBA00023163"/>
    </source>
</evidence>
<keyword evidence="5 6" id="KW-0804">Transcription</keyword>
<dbReference type="PANTHER" id="PTHR11078:SF3">
    <property type="entry name" value="ANTITERMINATION NUSB DOMAIN-CONTAINING PROTEIN"/>
    <property type="match status" value="1"/>
</dbReference>
<dbReference type="GO" id="GO:0005829">
    <property type="term" value="C:cytosol"/>
    <property type="evidence" value="ECO:0007669"/>
    <property type="project" value="TreeGrafter"/>
</dbReference>
<dbReference type="AlphaFoldDB" id="A0A4R0QRD3"/>
<dbReference type="GO" id="GO:0031564">
    <property type="term" value="P:transcription antitermination"/>
    <property type="evidence" value="ECO:0007669"/>
    <property type="project" value="UniProtKB-KW"/>
</dbReference>
<dbReference type="OrthoDB" id="3528057at2"/>
<evidence type="ECO:0000256" key="3">
    <source>
        <dbReference type="ARBA" id="ARBA00022884"/>
    </source>
</evidence>
<dbReference type="InterPro" id="IPR035926">
    <property type="entry name" value="NusB-like_sf"/>
</dbReference>
<dbReference type="SUPFAM" id="SSF48013">
    <property type="entry name" value="NusB-like"/>
    <property type="match status" value="1"/>
</dbReference>
<keyword evidence="4 6" id="KW-0805">Transcription regulation</keyword>
<feature type="region of interest" description="Disordered" evidence="7">
    <location>
        <begin position="181"/>
        <end position="245"/>
    </location>
</feature>
<comment type="function">
    <text evidence="6">Involved in transcription antitermination. Required for transcription of ribosomal RNA (rRNA) genes. Binds specifically to the boxA antiterminator sequence of the ribosomal RNA (rrn) operons.</text>
</comment>
<keyword evidence="2 6" id="KW-0889">Transcription antitermination</keyword>
<evidence type="ECO:0000259" key="8">
    <source>
        <dbReference type="Pfam" id="PF01029"/>
    </source>
</evidence>
<name>A0A4R0QRD3_9BIFI</name>
<dbReference type="GO" id="GO:0003723">
    <property type="term" value="F:RNA binding"/>
    <property type="evidence" value="ECO:0007669"/>
    <property type="project" value="UniProtKB-UniRule"/>
</dbReference>
<evidence type="ECO:0000256" key="2">
    <source>
        <dbReference type="ARBA" id="ARBA00022814"/>
    </source>
</evidence>
<accession>A0A4R0QRD3</accession>
<evidence type="ECO:0000256" key="7">
    <source>
        <dbReference type="SAM" id="MobiDB-lite"/>
    </source>
</evidence>
<keyword evidence="3 6" id="KW-0694">RNA-binding</keyword>
<dbReference type="PANTHER" id="PTHR11078">
    <property type="entry name" value="N UTILIZATION SUBSTANCE PROTEIN B-RELATED"/>
    <property type="match status" value="1"/>
</dbReference>
<evidence type="ECO:0000256" key="6">
    <source>
        <dbReference type="HAMAP-Rule" id="MF_00073"/>
    </source>
</evidence>
<feature type="compositionally biased region" description="Polar residues" evidence="7">
    <location>
        <begin position="213"/>
        <end position="226"/>
    </location>
</feature>